<sequence length="489" mass="55932">MSANFTRNLITNNTGLNTVDTHGYSKISSDAQTFEYNYFEHNRALGHQLQYPESYGYQPDVVLDESKLRPRKRRNAMAQQQQQYQQSGIKVKRQVLNQKGVSFDWWTHVGQETERYRSTILAGSSKQKFWYNVFNNPLNPYELTTSLQTQSDNGVIDARDNYWGWPGTTGVAAGKIRDQMDFPYLIKVEYEPVLESNTSLIEGDCPAGWFQAGVEEFKSCFLFIGASMTYENSVKFCEEIDSFMPILRNDDPRQKELAKRIDEFGRQYVTSAESQYSMGVYFDIPLWISSVTIPSNQCGFLSSRSGSIGEQNCNNLLPFVCEKGTKPYQEPVLWRRDIIIAVILVCLLILILVLLFIGWCAKSNRRKEEVFTKKQYIRESLRRQKENRSFRNQQNSVNGSTIFVNEHSGKDLNNKNNKFKPIQAHSPMVTTTKTPKKGKGSRSSESTSTTTTADQTYSTPTDTTRTCTDSFCTDNYTETTYTVGKILPP</sequence>
<evidence type="ECO:0000313" key="1">
    <source>
        <dbReference type="Proteomes" id="UP000887579"/>
    </source>
</evidence>
<reference evidence="2" key="1">
    <citation type="submission" date="2022-11" db="UniProtKB">
        <authorList>
            <consortium name="WormBaseParasite"/>
        </authorList>
    </citation>
    <scope>IDENTIFICATION</scope>
</reference>
<proteinExistence type="predicted"/>
<organism evidence="1 2">
    <name type="scientific">Panagrolaimus sp. ES5</name>
    <dbReference type="NCBI Taxonomy" id="591445"/>
    <lineage>
        <taxon>Eukaryota</taxon>
        <taxon>Metazoa</taxon>
        <taxon>Ecdysozoa</taxon>
        <taxon>Nematoda</taxon>
        <taxon>Chromadorea</taxon>
        <taxon>Rhabditida</taxon>
        <taxon>Tylenchina</taxon>
        <taxon>Panagrolaimomorpha</taxon>
        <taxon>Panagrolaimoidea</taxon>
        <taxon>Panagrolaimidae</taxon>
        <taxon>Panagrolaimus</taxon>
    </lineage>
</organism>
<protein>
    <submittedName>
        <fullName evidence="2">C-type lectin domain-containing protein</fullName>
    </submittedName>
</protein>
<dbReference type="Proteomes" id="UP000887579">
    <property type="component" value="Unplaced"/>
</dbReference>
<name>A0AC34FAW6_9BILA</name>
<accession>A0AC34FAW6</accession>
<evidence type="ECO:0000313" key="2">
    <source>
        <dbReference type="WBParaSite" id="ES5_v2.g14478.t1"/>
    </source>
</evidence>
<dbReference type="WBParaSite" id="ES5_v2.g14478.t1">
    <property type="protein sequence ID" value="ES5_v2.g14478.t1"/>
    <property type="gene ID" value="ES5_v2.g14478"/>
</dbReference>